<protein>
    <recommendedName>
        <fullName evidence="3">Chemotaxis protein CheA</fullName>
        <ecNumber evidence="2">2.7.13.3</ecNumber>
    </recommendedName>
</protein>
<dbReference type="SMART" id="SM00387">
    <property type="entry name" value="HATPase_c"/>
    <property type="match status" value="1"/>
</dbReference>
<dbReference type="CDD" id="cd00731">
    <property type="entry name" value="CheA_reg"/>
    <property type="match status" value="1"/>
</dbReference>
<dbReference type="GO" id="GO:0000155">
    <property type="term" value="F:phosphorelay sensor kinase activity"/>
    <property type="evidence" value="ECO:0007669"/>
    <property type="project" value="InterPro"/>
</dbReference>
<keyword evidence="7" id="KW-0547">Nucleotide-binding</keyword>
<dbReference type="InterPro" id="IPR005467">
    <property type="entry name" value="His_kinase_dom"/>
</dbReference>
<feature type="domain" description="Histidine kinase" evidence="13">
    <location>
        <begin position="415"/>
        <end position="618"/>
    </location>
</feature>
<feature type="domain" description="HPt" evidence="15">
    <location>
        <begin position="1"/>
        <end position="104"/>
    </location>
</feature>
<keyword evidence="4" id="KW-0145">Chemotaxis</keyword>
<name>A0A6G4QYC1_9CAUL</name>
<dbReference type="PANTHER" id="PTHR43395">
    <property type="entry name" value="SENSOR HISTIDINE KINASE CHEA"/>
    <property type="match status" value="1"/>
</dbReference>
<dbReference type="Pfam" id="PF01584">
    <property type="entry name" value="CheW"/>
    <property type="match status" value="1"/>
</dbReference>
<dbReference type="RefSeq" id="WP_165258921.1">
    <property type="nucleotide sequence ID" value="NZ_JAAKGT010000004.1"/>
</dbReference>
<dbReference type="Pfam" id="PF01627">
    <property type="entry name" value="Hpt"/>
    <property type="match status" value="1"/>
</dbReference>
<dbReference type="FunFam" id="2.30.30.40:FF:000048">
    <property type="entry name" value="Chemotaxis protein CheA, putative"/>
    <property type="match status" value="1"/>
</dbReference>
<comment type="caution">
    <text evidence="16">The sequence shown here is derived from an EMBL/GenBank/DDBJ whole genome shotgun (WGS) entry which is preliminary data.</text>
</comment>
<dbReference type="GO" id="GO:0006935">
    <property type="term" value="P:chemotaxis"/>
    <property type="evidence" value="ECO:0007669"/>
    <property type="project" value="UniProtKB-KW"/>
</dbReference>
<dbReference type="SUPFAM" id="SSF47384">
    <property type="entry name" value="Homodimeric domain of signal transducing histidine kinase"/>
    <property type="match status" value="1"/>
</dbReference>
<dbReference type="PROSITE" id="PS50894">
    <property type="entry name" value="HPT"/>
    <property type="match status" value="1"/>
</dbReference>
<dbReference type="CDD" id="cd16916">
    <property type="entry name" value="HATPase_CheA-like"/>
    <property type="match status" value="1"/>
</dbReference>
<evidence type="ECO:0000256" key="11">
    <source>
        <dbReference type="ARBA" id="ARBA00035100"/>
    </source>
</evidence>
<evidence type="ECO:0000256" key="8">
    <source>
        <dbReference type="ARBA" id="ARBA00022777"/>
    </source>
</evidence>
<evidence type="ECO:0000256" key="4">
    <source>
        <dbReference type="ARBA" id="ARBA00022500"/>
    </source>
</evidence>
<evidence type="ECO:0000256" key="10">
    <source>
        <dbReference type="ARBA" id="ARBA00023012"/>
    </source>
</evidence>
<dbReference type="SUPFAM" id="SSF47226">
    <property type="entry name" value="Histidine-containing phosphotransfer domain, HPT domain"/>
    <property type="match status" value="1"/>
</dbReference>
<evidence type="ECO:0000256" key="1">
    <source>
        <dbReference type="ARBA" id="ARBA00000085"/>
    </source>
</evidence>
<dbReference type="InterPro" id="IPR036061">
    <property type="entry name" value="CheW-like_dom_sf"/>
</dbReference>
<dbReference type="SUPFAM" id="SSF50341">
    <property type="entry name" value="CheW-like"/>
    <property type="match status" value="1"/>
</dbReference>
<dbReference type="InterPro" id="IPR036641">
    <property type="entry name" value="HPT_dom_sf"/>
</dbReference>
<evidence type="ECO:0000256" key="7">
    <source>
        <dbReference type="ARBA" id="ARBA00022741"/>
    </source>
</evidence>
<dbReference type="PROSITE" id="PS50109">
    <property type="entry name" value="HIS_KIN"/>
    <property type="match status" value="1"/>
</dbReference>
<dbReference type="CDD" id="cd00088">
    <property type="entry name" value="HPT"/>
    <property type="match status" value="1"/>
</dbReference>
<dbReference type="AlphaFoldDB" id="A0A6G4QYC1"/>
<keyword evidence="8" id="KW-0418">Kinase</keyword>
<dbReference type="SMART" id="SM00260">
    <property type="entry name" value="CheW"/>
    <property type="match status" value="1"/>
</dbReference>
<accession>A0A6G4QYC1</accession>
<evidence type="ECO:0000259" key="13">
    <source>
        <dbReference type="PROSITE" id="PS50109"/>
    </source>
</evidence>
<evidence type="ECO:0000259" key="14">
    <source>
        <dbReference type="PROSITE" id="PS50851"/>
    </source>
</evidence>
<dbReference type="Pfam" id="PF02895">
    <property type="entry name" value="H-kinase_dim"/>
    <property type="match status" value="1"/>
</dbReference>
<dbReference type="EMBL" id="JAAKGT010000004">
    <property type="protein sequence ID" value="NGM50324.1"/>
    <property type="molecule type" value="Genomic_DNA"/>
</dbReference>
<dbReference type="PROSITE" id="PS50851">
    <property type="entry name" value="CHEW"/>
    <property type="match status" value="1"/>
</dbReference>
<dbReference type="InterPro" id="IPR004358">
    <property type="entry name" value="Sig_transdc_His_kin-like_C"/>
</dbReference>
<dbReference type="FunFam" id="3.30.565.10:FF:000016">
    <property type="entry name" value="Chemotaxis protein CheA, putative"/>
    <property type="match status" value="1"/>
</dbReference>
<evidence type="ECO:0000256" key="9">
    <source>
        <dbReference type="ARBA" id="ARBA00022840"/>
    </source>
</evidence>
<keyword evidence="9" id="KW-0067">ATP-binding</keyword>
<dbReference type="Pfam" id="PF02518">
    <property type="entry name" value="HATPase_c"/>
    <property type="match status" value="1"/>
</dbReference>
<dbReference type="SMART" id="SM00073">
    <property type="entry name" value="HPT"/>
    <property type="match status" value="1"/>
</dbReference>
<dbReference type="GO" id="GO:0005737">
    <property type="term" value="C:cytoplasm"/>
    <property type="evidence" value="ECO:0007669"/>
    <property type="project" value="InterPro"/>
</dbReference>
<evidence type="ECO:0000313" key="16">
    <source>
        <dbReference type="EMBL" id="NGM50324.1"/>
    </source>
</evidence>
<dbReference type="SUPFAM" id="SSF55874">
    <property type="entry name" value="ATPase domain of HSP90 chaperone/DNA topoisomerase II/histidine kinase"/>
    <property type="match status" value="1"/>
</dbReference>
<dbReference type="InterPro" id="IPR036097">
    <property type="entry name" value="HisK_dim/P_sf"/>
</dbReference>
<evidence type="ECO:0000259" key="15">
    <source>
        <dbReference type="PROSITE" id="PS50894"/>
    </source>
</evidence>
<evidence type="ECO:0000256" key="2">
    <source>
        <dbReference type="ARBA" id="ARBA00012438"/>
    </source>
</evidence>
<proteinExistence type="predicted"/>
<dbReference type="InterPro" id="IPR003594">
    <property type="entry name" value="HATPase_dom"/>
</dbReference>
<dbReference type="InterPro" id="IPR037006">
    <property type="entry name" value="CheA-like_homodim_sf"/>
</dbReference>
<sequence length="770" mass="80683">MDELEAIKVTFFQECEELLADLEGGLLAMQDGNDDGDTVNAVFRAVHSIKGGAGAFGLEPLVRFAHVFETLLDAVRSNEVPATPDLVVTLLRASDVLADHVSSARGLGVVDEAVSAAMAAELKACTDPNAAPAPAAVVEAPVFEAAPVAAPAEALIGADDALDDDDLGFDFQPMTITIDEQAADVAAAAGNVWTVSIRPKSDLYRKANETALLLRELARLGPIEATLDASAIPPLDMLDAEAAYATWTVRLETEEDETAIREVFEFVDGDCDLEITRGEGLTPDAALAALLAGDAPAAVEAAPAVVAEAPAPVVVVEAAPEPVAVAPVVEAAPAPVAAPIAPAAPVAASAPAAAPAAKAQQIDVPGPGQSVIRVDPERIDRLIDLVGELVINQAMLAQRVGEYGIAPSSNLAMGLDELEQLTREIQDSVMAIRAQPVKSVFQRMPRLVREVASMTGKQARLVMDGENTEVDKTVIERLSDPITHMLRNAIDHGLESPEERKAAGKNPEGVVKLAALHRSGRIVIEVSDDGKGINRERVHSIAIKKGLISPELQLTDEEIDNLIFLPGFSTADKISDVSGRGVGMDVVKRSVQALGGRISITSRPGQGSTFTLSLPLTLAVLDGMVVDVAGETLVVPLAAIVESLRPKPEEVRPLGPVGSVLAVRDSFVPLIDVGLTLGYREASPPPTEGVVLLVEGEDGSRAALVADAIHGQRQVVIKSLEQNYQQVDGVAAATILGDGRVALILDVDAVISLRRREPPRPVEPTLIAAE</sequence>
<dbReference type="EC" id="2.7.13.3" evidence="2"/>
<dbReference type="SMART" id="SM01231">
    <property type="entry name" value="H-kinase_dim"/>
    <property type="match status" value="1"/>
</dbReference>
<dbReference type="Gene3D" id="1.20.120.160">
    <property type="entry name" value="HPT domain"/>
    <property type="match status" value="1"/>
</dbReference>
<dbReference type="Gene3D" id="3.30.565.10">
    <property type="entry name" value="Histidine kinase-like ATPase, C-terminal domain"/>
    <property type="match status" value="1"/>
</dbReference>
<dbReference type="InterPro" id="IPR051315">
    <property type="entry name" value="Bact_Chemotaxis_CheA"/>
</dbReference>
<dbReference type="GO" id="GO:0005524">
    <property type="term" value="F:ATP binding"/>
    <property type="evidence" value="ECO:0007669"/>
    <property type="project" value="UniProtKB-KW"/>
</dbReference>
<comment type="catalytic activity">
    <reaction evidence="1">
        <text>ATP + protein L-histidine = ADP + protein N-phospho-L-histidine.</text>
        <dbReference type="EC" id="2.7.13.3"/>
    </reaction>
</comment>
<evidence type="ECO:0000256" key="6">
    <source>
        <dbReference type="ARBA" id="ARBA00022679"/>
    </source>
</evidence>
<evidence type="ECO:0000256" key="12">
    <source>
        <dbReference type="PROSITE-ProRule" id="PRU00110"/>
    </source>
</evidence>
<reference evidence="16" key="1">
    <citation type="submission" date="2020-02" db="EMBL/GenBank/DDBJ databases">
        <authorList>
            <person name="Gao J."/>
            <person name="Sun J."/>
        </authorList>
    </citation>
    <scope>NUCLEOTIDE SEQUENCE</scope>
    <source>
        <strain evidence="16">602-2</strain>
    </source>
</reference>
<feature type="modified residue" description="Phosphohistidine" evidence="12">
    <location>
        <position position="47"/>
    </location>
</feature>
<organism evidence="16">
    <name type="scientific">Caulobacter sp. 602-2</name>
    <dbReference type="NCBI Taxonomy" id="2710887"/>
    <lineage>
        <taxon>Bacteria</taxon>
        <taxon>Pseudomonadati</taxon>
        <taxon>Pseudomonadota</taxon>
        <taxon>Alphaproteobacteria</taxon>
        <taxon>Caulobacterales</taxon>
        <taxon>Caulobacteraceae</taxon>
        <taxon>Caulobacter</taxon>
    </lineage>
</organism>
<keyword evidence="6" id="KW-0808">Transferase</keyword>
<dbReference type="Gene3D" id="1.10.287.560">
    <property type="entry name" value="Histidine kinase CheA-like, homodimeric domain"/>
    <property type="match status" value="1"/>
</dbReference>
<dbReference type="Gene3D" id="2.30.30.40">
    <property type="entry name" value="SH3 Domains"/>
    <property type="match status" value="1"/>
</dbReference>
<feature type="domain" description="CheW-like" evidence="14">
    <location>
        <begin position="620"/>
        <end position="756"/>
    </location>
</feature>
<evidence type="ECO:0000256" key="5">
    <source>
        <dbReference type="ARBA" id="ARBA00022553"/>
    </source>
</evidence>
<evidence type="ECO:0000256" key="3">
    <source>
        <dbReference type="ARBA" id="ARBA00021495"/>
    </source>
</evidence>
<dbReference type="InterPro" id="IPR036890">
    <property type="entry name" value="HATPase_C_sf"/>
</dbReference>
<keyword evidence="10" id="KW-0902">Two-component regulatory system</keyword>
<dbReference type="PANTHER" id="PTHR43395:SF10">
    <property type="entry name" value="CHEMOTAXIS PROTEIN CHEA"/>
    <property type="match status" value="1"/>
</dbReference>
<dbReference type="InterPro" id="IPR008207">
    <property type="entry name" value="Sig_transdc_His_kin_Hpt_dom"/>
</dbReference>
<dbReference type="InterPro" id="IPR002545">
    <property type="entry name" value="CheW-lke_dom"/>
</dbReference>
<keyword evidence="5 12" id="KW-0597">Phosphoprotein</keyword>
<dbReference type="InterPro" id="IPR004105">
    <property type="entry name" value="CheA-like_dim"/>
</dbReference>
<gene>
    <name evidence="16" type="ORF">G5B46_11960</name>
</gene>
<comment type="function">
    <text evidence="11">Involved in the transmission of sensory signals from the chemoreceptors to the flagellar motors. CheA is autophosphorylated; it can transfer its phosphate group to either CheB or CheY.</text>
</comment>
<dbReference type="PRINTS" id="PR00344">
    <property type="entry name" value="BCTRLSENSOR"/>
</dbReference>